<dbReference type="AlphaFoldDB" id="A0A917NY19"/>
<evidence type="ECO:0000313" key="6">
    <source>
        <dbReference type="Proteomes" id="UP000661507"/>
    </source>
</evidence>
<reference evidence="5" key="1">
    <citation type="journal article" date="2014" name="Int. J. Syst. Evol. Microbiol.">
        <title>Complete genome sequence of Corynebacterium casei LMG S-19264T (=DSM 44701T), isolated from a smear-ripened cheese.</title>
        <authorList>
            <consortium name="US DOE Joint Genome Institute (JGI-PGF)"/>
            <person name="Walter F."/>
            <person name="Albersmeier A."/>
            <person name="Kalinowski J."/>
            <person name="Ruckert C."/>
        </authorList>
    </citation>
    <scope>NUCLEOTIDE SEQUENCE</scope>
    <source>
        <strain evidence="5">CGMCC 1.3617</strain>
    </source>
</reference>
<evidence type="ECO:0000256" key="3">
    <source>
        <dbReference type="ARBA" id="ARBA00022679"/>
    </source>
</evidence>
<reference evidence="5" key="2">
    <citation type="submission" date="2020-09" db="EMBL/GenBank/DDBJ databases">
        <authorList>
            <person name="Sun Q."/>
            <person name="Zhou Y."/>
        </authorList>
    </citation>
    <scope>NUCLEOTIDE SEQUENCE</scope>
    <source>
        <strain evidence="5">CGMCC 1.3617</strain>
    </source>
</reference>
<dbReference type="EMBL" id="BMKW01000018">
    <property type="protein sequence ID" value="GGJ39555.1"/>
    <property type="molecule type" value="Genomic_DNA"/>
</dbReference>
<keyword evidence="3" id="KW-0808">Transferase</keyword>
<gene>
    <name evidence="5" type="ORF">GCM10011320_54020</name>
</gene>
<keyword evidence="2" id="KW-0328">Glycosyltransferase</keyword>
<evidence type="ECO:0000313" key="5">
    <source>
        <dbReference type="EMBL" id="GGJ39555.1"/>
    </source>
</evidence>
<dbReference type="InterPro" id="IPR028098">
    <property type="entry name" value="Glyco_trans_4-like_N"/>
</dbReference>
<name>A0A917NY19_9PROT</name>
<comment type="similarity">
    <text evidence="1">Belongs to the glycosyltransferase group 1 family. Glycosyltransferase 4 subfamily.</text>
</comment>
<accession>A0A917NY19</accession>
<evidence type="ECO:0000259" key="4">
    <source>
        <dbReference type="Pfam" id="PF13439"/>
    </source>
</evidence>
<dbReference type="CDD" id="cd03801">
    <property type="entry name" value="GT4_PimA-like"/>
    <property type="match status" value="1"/>
</dbReference>
<feature type="domain" description="Glycosyltransferase subfamily 4-like N-terminal" evidence="4">
    <location>
        <begin position="10"/>
        <end position="158"/>
    </location>
</feature>
<protein>
    <recommendedName>
        <fullName evidence="4">Glycosyltransferase subfamily 4-like N-terminal domain-containing protein</fullName>
    </recommendedName>
</protein>
<dbReference type="PANTHER" id="PTHR12526:SF640">
    <property type="entry name" value="COLANIC ACID BIOSYNTHESIS GLYCOSYLTRANSFERASE WCAL-RELATED"/>
    <property type="match status" value="1"/>
</dbReference>
<comment type="caution">
    <text evidence="5">The sequence shown here is derived from an EMBL/GenBank/DDBJ whole genome shotgun (WGS) entry which is preliminary data.</text>
</comment>
<dbReference type="Proteomes" id="UP000661507">
    <property type="component" value="Unassembled WGS sequence"/>
</dbReference>
<sequence length="364" mass="38746">MLLWYWGRRGGGAQQTLALARALARRDDATVALSLSAQCELLSEIRSTGLAVDAVPTYRSAAGFAAGFLRVPMLAGRLRRQAQAFRADAVVSVMTHLWTPLVAPGLQRAGLRFVPMVHDAEPHPGDPGLLWEWRLTRELDAAESAIAFSDSVAAGINRRRPALQVHRLSLGALLTPGGPVAAPDRAADAPYFVNLGRMRAYKGLDLLRDAWRLFQPRFPKARLLVAGEGDAEALAPGLTALPGVEVRSRWLGEADMARLVAGADAVMLPYREASQSGVAPLAHGFGVPVVATPVGGLTEQVRDGVDGVLARAVTAEALAEAMAQLCDPGRRAALAEGARETGRRLNDWDGMAGQLLQALERPAS</sequence>
<proteinExistence type="inferred from homology"/>
<dbReference type="Gene3D" id="3.40.50.2000">
    <property type="entry name" value="Glycogen Phosphorylase B"/>
    <property type="match status" value="2"/>
</dbReference>
<dbReference type="GO" id="GO:0016757">
    <property type="term" value="F:glycosyltransferase activity"/>
    <property type="evidence" value="ECO:0007669"/>
    <property type="project" value="UniProtKB-KW"/>
</dbReference>
<keyword evidence="6" id="KW-1185">Reference proteome</keyword>
<dbReference type="SUPFAM" id="SSF53756">
    <property type="entry name" value="UDP-Glycosyltransferase/glycogen phosphorylase"/>
    <property type="match status" value="1"/>
</dbReference>
<dbReference type="Pfam" id="PF13439">
    <property type="entry name" value="Glyco_transf_4"/>
    <property type="match status" value="1"/>
</dbReference>
<organism evidence="5 6">
    <name type="scientific">Neoroseomonas lacus</name>
    <dbReference type="NCBI Taxonomy" id="287609"/>
    <lineage>
        <taxon>Bacteria</taxon>
        <taxon>Pseudomonadati</taxon>
        <taxon>Pseudomonadota</taxon>
        <taxon>Alphaproteobacteria</taxon>
        <taxon>Acetobacterales</taxon>
        <taxon>Acetobacteraceae</taxon>
        <taxon>Neoroseomonas</taxon>
    </lineage>
</organism>
<dbReference type="Pfam" id="PF13692">
    <property type="entry name" value="Glyco_trans_1_4"/>
    <property type="match status" value="1"/>
</dbReference>
<dbReference type="PANTHER" id="PTHR12526">
    <property type="entry name" value="GLYCOSYLTRANSFERASE"/>
    <property type="match status" value="1"/>
</dbReference>
<evidence type="ECO:0000256" key="2">
    <source>
        <dbReference type="ARBA" id="ARBA00022676"/>
    </source>
</evidence>
<evidence type="ECO:0000256" key="1">
    <source>
        <dbReference type="ARBA" id="ARBA00009481"/>
    </source>
</evidence>